<proteinExistence type="predicted"/>
<gene>
    <name evidence="1" type="ORF">BO94DRAFT_529966</name>
</gene>
<dbReference type="RefSeq" id="XP_025473357.1">
    <property type="nucleotide sequence ID" value="XM_025610574.1"/>
</dbReference>
<dbReference type="EMBL" id="MSFK01000001">
    <property type="protein sequence ID" value="PWY96596.1"/>
    <property type="molecule type" value="Genomic_DNA"/>
</dbReference>
<dbReference type="AlphaFoldDB" id="A0A317XD97"/>
<evidence type="ECO:0000313" key="2">
    <source>
        <dbReference type="Proteomes" id="UP000246702"/>
    </source>
</evidence>
<name>A0A317XD97_9EURO</name>
<accession>A0A317XD97</accession>
<keyword evidence="2" id="KW-1185">Reference proteome</keyword>
<dbReference type="GeneID" id="37112717"/>
<comment type="caution">
    <text evidence="1">The sequence shown here is derived from an EMBL/GenBank/DDBJ whole genome shotgun (WGS) entry which is preliminary data.</text>
</comment>
<sequence>MADQPLGASYSLLLNFNQSGYYGLLVAGHLSRRVAPTFPIYLFDPRFVVHRMTARHKTKTSSGRILKTVWG</sequence>
<evidence type="ECO:0000313" key="1">
    <source>
        <dbReference type="EMBL" id="PWY96596.1"/>
    </source>
</evidence>
<reference evidence="1 2" key="1">
    <citation type="submission" date="2016-12" db="EMBL/GenBank/DDBJ databases">
        <title>The genomes of Aspergillus section Nigri reveals drivers in fungal speciation.</title>
        <authorList>
            <consortium name="DOE Joint Genome Institute"/>
            <person name="Vesth T.C."/>
            <person name="Nybo J."/>
            <person name="Theobald S."/>
            <person name="Brandl J."/>
            <person name="Frisvad J.C."/>
            <person name="Nielsen K.F."/>
            <person name="Lyhne E.K."/>
            <person name="Kogle M.E."/>
            <person name="Kuo A."/>
            <person name="Riley R."/>
            <person name="Clum A."/>
            <person name="Nolan M."/>
            <person name="Lipzen A."/>
            <person name="Salamov A."/>
            <person name="Henrissat B."/>
            <person name="Wiebenga A."/>
            <person name="De Vries R.P."/>
            <person name="Grigoriev I.V."/>
            <person name="Mortensen U.H."/>
            <person name="Andersen M.R."/>
            <person name="Baker S.E."/>
        </authorList>
    </citation>
    <scope>NUCLEOTIDE SEQUENCE [LARGE SCALE GENOMIC DNA]</scope>
    <source>
        <strain evidence="1 2">CBS 115572</strain>
    </source>
</reference>
<dbReference type="Proteomes" id="UP000246702">
    <property type="component" value="Unassembled WGS sequence"/>
</dbReference>
<protein>
    <submittedName>
        <fullName evidence="1">Uncharacterized protein</fullName>
    </submittedName>
</protein>
<organism evidence="1 2">
    <name type="scientific">Aspergillus sclerotioniger CBS 115572</name>
    <dbReference type="NCBI Taxonomy" id="1450535"/>
    <lineage>
        <taxon>Eukaryota</taxon>
        <taxon>Fungi</taxon>
        <taxon>Dikarya</taxon>
        <taxon>Ascomycota</taxon>
        <taxon>Pezizomycotina</taxon>
        <taxon>Eurotiomycetes</taxon>
        <taxon>Eurotiomycetidae</taxon>
        <taxon>Eurotiales</taxon>
        <taxon>Aspergillaceae</taxon>
        <taxon>Aspergillus</taxon>
        <taxon>Aspergillus subgen. Circumdati</taxon>
    </lineage>
</organism>